<evidence type="ECO:0000313" key="3">
    <source>
        <dbReference type="EMBL" id="GII90012.1"/>
    </source>
</evidence>
<evidence type="ECO:0000313" key="4">
    <source>
        <dbReference type="Proteomes" id="UP000606172"/>
    </source>
</evidence>
<protein>
    <recommendedName>
        <fullName evidence="2">M23ase beta-sheet core domain-containing protein</fullName>
    </recommendedName>
</protein>
<dbReference type="CDD" id="cd12797">
    <property type="entry name" value="M23_peptidase"/>
    <property type="match status" value="1"/>
</dbReference>
<evidence type="ECO:0000259" key="2">
    <source>
        <dbReference type="Pfam" id="PF01551"/>
    </source>
</evidence>
<feature type="region of interest" description="Disordered" evidence="1">
    <location>
        <begin position="56"/>
        <end position="80"/>
    </location>
</feature>
<dbReference type="InterPro" id="IPR011055">
    <property type="entry name" value="Dup_hybrid_motif"/>
</dbReference>
<evidence type="ECO:0000256" key="1">
    <source>
        <dbReference type="SAM" id="MobiDB-lite"/>
    </source>
</evidence>
<dbReference type="Proteomes" id="UP000606172">
    <property type="component" value="Unassembled WGS sequence"/>
</dbReference>
<dbReference type="Pfam" id="PF01551">
    <property type="entry name" value="Peptidase_M23"/>
    <property type="match status" value="1"/>
</dbReference>
<keyword evidence="4" id="KW-1185">Reference proteome</keyword>
<gene>
    <name evidence="3" type="ORF">Ssi02_02430</name>
</gene>
<proteinExistence type="predicted"/>
<accession>A0A919RAM4</accession>
<name>A0A919RAM4_9ACTN</name>
<feature type="domain" description="M23ase beta-sheet core" evidence="2">
    <location>
        <begin position="115"/>
        <end position="210"/>
    </location>
</feature>
<dbReference type="EMBL" id="BOOW01000003">
    <property type="protein sequence ID" value="GII90012.1"/>
    <property type="molecule type" value="Genomic_DNA"/>
</dbReference>
<organism evidence="3 4">
    <name type="scientific">Sinosporangium siamense</name>
    <dbReference type="NCBI Taxonomy" id="1367973"/>
    <lineage>
        <taxon>Bacteria</taxon>
        <taxon>Bacillati</taxon>
        <taxon>Actinomycetota</taxon>
        <taxon>Actinomycetes</taxon>
        <taxon>Streptosporangiales</taxon>
        <taxon>Streptosporangiaceae</taxon>
        <taxon>Sinosporangium</taxon>
    </lineage>
</organism>
<dbReference type="InterPro" id="IPR016047">
    <property type="entry name" value="M23ase_b-sheet_dom"/>
</dbReference>
<sequence>MSQVEIMRSGHILRLTAIGGAAFLTCACSGAPGVATPRLKAEPVMAVSTPTPVVTATIPDTNGAPPPNVPRPTAEEPTWVPPPKISKYTYTFPVADCRTDYARELLVVPKSTIWANRGCAFVSPVDGVVHEVRKSDPWNPATDRGTAREGRFVSVIGKDGVRYLGGHLESVADGIRPGTKVKSGQELGRVGNSGDARRTATNLYFAISWKTGHRYWWIRRGMVNPWNYLDAWYNGNRTLSPQAETMALRKKKKVTPPCETRCESRSPQAPPPAKPRPKPRPTKTLDLGPHHQR</sequence>
<dbReference type="AlphaFoldDB" id="A0A919RAM4"/>
<reference evidence="3" key="1">
    <citation type="submission" date="2021-01" db="EMBL/GenBank/DDBJ databases">
        <title>Whole genome shotgun sequence of Sinosporangium siamense NBRC 109515.</title>
        <authorList>
            <person name="Komaki H."/>
            <person name="Tamura T."/>
        </authorList>
    </citation>
    <scope>NUCLEOTIDE SEQUENCE</scope>
    <source>
        <strain evidence="3">NBRC 109515</strain>
    </source>
</reference>
<comment type="caution">
    <text evidence="3">The sequence shown here is derived from an EMBL/GenBank/DDBJ whole genome shotgun (WGS) entry which is preliminary data.</text>
</comment>
<feature type="region of interest" description="Disordered" evidence="1">
    <location>
        <begin position="250"/>
        <end position="293"/>
    </location>
</feature>
<dbReference type="SUPFAM" id="SSF51261">
    <property type="entry name" value="Duplicated hybrid motif"/>
    <property type="match status" value="1"/>
</dbReference>
<dbReference type="Gene3D" id="2.70.70.10">
    <property type="entry name" value="Glucose Permease (Domain IIA)"/>
    <property type="match status" value="1"/>
</dbReference>